<organism evidence="4 5">
    <name type="scientific">Dyadobacter koreensis</name>
    <dbReference type="NCBI Taxonomy" id="408657"/>
    <lineage>
        <taxon>Bacteria</taxon>
        <taxon>Pseudomonadati</taxon>
        <taxon>Bacteroidota</taxon>
        <taxon>Cytophagia</taxon>
        <taxon>Cytophagales</taxon>
        <taxon>Spirosomataceae</taxon>
        <taxon>Dyadobacter</taxon>
    </lineage>
</organism>
<dbReference type="STRING" id="408657.SAMN04487995_4001"/>
<feature type="region of interest" description="Disordered" evidence="2">
    <location>
        <begin position="43"/>
        <end position="75"/>
    </location>
</feature>
<dbReference type="Gene3D" id="3.40.50.1820">
    <property type="entry name" value="alpha/beta hydrolase"/>
    <property type="match status" value="1"/>
</dbReference>
<dbReference type="SUPFAM" id="SSF53474">
    <property type="entry name" value="alpha/beta-Hydrolases"/>
    <property type="match status" value="1"/>
</dbReference>
<evidence type="ECO:0000313" key="5">
    <source>
        <dbReference type="Proteomes" id="UP000199532"/>
    </source>
</evidence>
<dbReference type="EMBL" id="FNXY01000006">
    <property type="protein sequence ID" value="SEJ29138.1"/>
    <property type="molecule type" value="Genomic_DNA"/>
</dbReference>
<keyword evidence="5" id="KW-1185">Reference proteome</keyword>
<dbReference type="Pfam" id="PF07859">
    <property type="entry name" value="Abhydrolase_3"/>
    <property type="match status" value="1"/>
</dbReference>
<dbReference type="InterPro" id="IPR013094">
    <property type="entry name" value="AB_hydrolase_3"/>
</dbReference>
<accession>A0A1H6XJ56</accession>
<evidence type="ECO:0000259" key="3">
    <source>
        <dbReference type="Pfam" id="PF07859"/>
    </source>
</evidence>
<keyword evidence="1" id="KW-0378">Hydrolase</keyword>
<evidence type="ECO:0000313" key="4">
    <source>
        <dbReference type="EMBL" id="SEJ29138.1"/>
    </source>
</evidence>
<dbReference type="PANTHER" id="PTHR48081:SF8">
    <property type="entry name" value="ALPHA_BETA HYDROLASE FOLD-3 DOMAIN-CONTAINING PROTEIN-RELATED"/>
    <property type="match status" value="1"/>
</dbReference>
<gene>
    <name evidence="4" type="ORF">SAMN04487995_4001</name>
</gene>
<proteinExistence type="predicted"/>
<dbReference type="InterPro" id="IPR050300">
    <property type="entry name" value="GDXG_lipolytic_enzyme"/>
</dbReference>
<evidence type="ECO:0000256" key="1">
    <source>
        <dbReference type="ARBA" id="ARBA00022801"/>
    </source>
</evidence>
<dbReference type="PROSITE" id="PS51257">
    <property type="entry name" value="PROKAR_LIPOPROTEIN"/>
    <property type="match status" value="1"/>
</dbReference>
<evidence type="ECO:0000256" key="2">
    <source>
        <dbReference type="SAM" id="MobiDB-lite"/>
    </source>
</evidence>
<dbReference type="PANTHER" id="PTHR48081">
    <property type="entry name" value="AB HYDROLASE SUPERFAMILY PROTEIN C4A8.06C"/>
    <property type="match status" value="1"/>
</dbReference>
<feature type="domain" description="Alpha/beta hydrolase fold-3" evidence="3">
    <location>
        <begin position="164"/>
        <end position="369"/>
    </location>
</feature>
<name>A0A1H6XJ56_9BACT</name>
<dbReference type="InterPro" id="IPR029058">
    <property type="entry name" value="AB_hydrolase_fold"/>
</dbReference>
<dbReference type="AlphaFoldDB" id="A0A1H6XJ56"/>
<protein>
    <submittedName>
        <fullName evidence="4">Acetyl esterase/lipase</fullName>
    </submittedName>
</protein>
<dbReference type="Proteomes" id="UP000199532">
    <property type="component" value="Unassembled WGS sequence"/>
</dbReference>
<feature type="compositionally biased region" description="Polar residues" evidence="2">
    <location>
        <begin position="51"/>
        <end position="64"/>
    </location>
</feature>
<reference evidence="4 5" key="1">
    <citation type="submission" date="2016-10" db="EMBL/GenBank/DDBJ databases">
        <authorList>
            <person name="de Groot N.N."/>
        </authorList>
    </citation>
    <scope>NUCLEOTIDE SEQUENCE [LARGE SCALE GENOMIC DNA]</scope>
    <source>
        <strain evidence="4 5">DSM 19938</strain>
    </source>
</reference>
<dbReference type="GO" id="GO:0016787">
    <property type="term" value="F:hydrolase activity"/>
    <property type="evidence" value="ECO:0007669"/>
    <property type="project" value="UniProtKB-KW"/>
</dbReference>
<sequence length="395" mass="42302">MCKKSNRKKIFINIMKISKNLSTGLQIACAATISCFLLTSCGGSSEKGSKTDSLATNMDSSMSEKSIKPMGEAPSWAPDIKPEMQAVIEKLASYKDTPIPQLTAQEARKNHTPTDAVMDLIKENNIAVPASMVDTMGKDIPAKGGNIHLRIYTPKTGSAPFPVIVYYHGGGFVIANLDVYDASAKGLAEQTGAVVVSVAYRLAPEHKFPTAHNDAYAAYLWTVSNAASIKGDPKNIAVAGESAGGNLAANVSIMARDKGAQIPVHQVLVYPVAGSDMTTKSYQKYAAAKPLDKPMMEWFVKNYLNNMSEAKDSRISLVNANLKGLPSTTIITAEIDPLQNDGEMLAEKLKAADVKVDSKNYSGVTHEFFGMAAVVPQAKDAQAYASDALKKAFKK</sequence>